<name>A0A9P6GA01_9PLEO</name>
<evidence type="ECO:0000313" key="3">
    <source>
        <dbReference type="Proteomes" id="UP000756921"/>
    </source>
</evidence>
<feature type="region of interest" description="Disordered" evidence="1">
    <location>
        <begin position="75"/>
        <end position="235"/>
    </location>
</feature>
<accession>A0A9P6GA01</accession>
<feature type="compositionally biased region" description="Low complexity" evidence="1">
    <location>
        <begin position="204"/>
        <end position="221"/>
    </location>
</feature>
<dbReference type="Proteomes" id="UP000756921">
    <property type="component" value="Unassembled WGS sequence"/>
</dbReference>
<feature type="compositionally biased region" description="Low complexity" evidence="1">
    <location>
        <begin position="26"/>
        <end position="37"/>
    </location>
</feature>
<protein>
    <submittedName>
        <fullName evidence="2">Uncharacterized protein</fullName>
    </submittedName>
</protein>
<evidence type="ECO:0000313" key="2">
    <source>
        <dbReference type="EMBL" id="KAF9731652.1"/>
    </source>
</evidence>
<gene>
    <name evidence="2" type="ORF">PMIN01_10669</name>
</gene>
<feature type="compositionally biased region" description="Low complexity" evidence="1">
    <location>
        <begin position="124"/>
        <end position="142"/>
    </location>
</feature>
<feature type="compositionally biased region" description="Basic and acidic residues" evidence="1">
    <location>
        <begin position="172"/>
        <end position="183"/>
    </location>
</feature>
<dbReference type="OrthoDB" id="3798938at2759"/>
<dbReference type="EMBL" id="WJXW01000012">
    <property type="protein sequence ID" value="KAF9731652.1"/>
    <property type="molecule type" value="Genomic_DNA"/>
</dbReference>
<reference evidence="2" key="1">
    <citation type="journal article" date="2020" name="Mol. Plant Microbe Interact.">
        <title>Genome Sequence of the Biocontrol Agent Coniothyrium minitans strain Conio (IMI 134523).</title>
        <authorList>
            <person name="Patel D."/>
            <person name="Shittu T.A."/>
            <person name="Baroncelli R."/>
            <person name="Muthumeenakshi S."/>
            <person name="Osborne T.H."/>
            <person name="Janganan T.K."/>
            <person name="Sreenivasaprasad S."/>
        </authorList>
    </citation>
    <scope>NUCLEOTIDE SEQUENCE</scope>
    <source>
        <strain evidence="2">Conio</strain>
    </source>
</reference>
<proteinExistence type="predicted"/>
<feature type="region of interest" description="Disordered" evidence="1">
    <location>
        <begin position="1"/>
        <end position="59"/>
    </location>
</feature>
<sequence>MDTPAITPEILAQHSNSASTGSETVAAAPQSQPQSRQAHPHPHPHFLPHQPKIRGTPAMDSNFFFAKSLRPLSPPESPFAFDAAFSAKPHHTPSSSSSSTAALQTSRPHVRLPALDGPTALAKPLTSTPKPNPPTTITTTTTRTKRERGWAKAVVPQRTPDNPYFPSTAEQQRAEQWARDQQRRSSSPAPAPPAAVELGGADPSSHASSSCSSSSASTASSRGPRFNLHLGEGRRRRALGGCADVPAASSERLGGGVGGGRATGVEGEVEEVYRREMARYLVERIRRRSVRPEPLGRRDGEEGGFEW</sequence>
<dbReference type="AlphaFoldDB" id="A0A9P6GA01"/>
<evidence type="ECO:0000256" key="1">
    <source>
        <dbReference type="SAM" id="MobiDB-lite"/>
    </source>
</evidence>
<comment type="caution">
    <text evidence="2">The sequence shown here is derived from an EMBL/GenBank/DDBJ whole genome shotgun (WGS) entry which is preliminary data.</text>
</comment>
<feature type="compositionally biased region" description="Polar residues" evidence="1">
    <location>
        <begin position="13"/>
        <end position="23"/>
    </location>
</feature>
<organism evidence="2 3">
    <name type="scientific">Paraphaeosphaeria minitans</name>
    <dbReference type="NCBI Taxonomy" id="565426"/>
    <lineage>
        <taxon>Eukaryota</taxon>
        <taxon>Fungi</taxon>
        <taxon>Dikarya</taxon>
        <taxon>Ascomycota</taxon>
        <taxon>Pezizomycotina</taxon>
        <taxon>Dothideomycetes</taxon>
        <taxon>Pleosporomycetidae</taxon>
        <taxon>Pleosporales</taxon>
        <taxon>Massarineae</taxon>
        <taxon>Didymosphaeriaceae</taxon>
        <taxon>Paraphaeosphaeria</taxon>
    </lineage>
</organism>
<keyword evidence="3" id="KW-1185">Reference proteome</keyword>